<dbReference type="RefSeq" id="WP_103045989.1">
    <property type="nucleotide sequence ID" value="NZ_BAABBP010000004.1"/>
</dbReference>
<evidence type="ECO:0000256" key="5">
    <source>
        <dbReference type="ARBA" id="ARBA00022989"/>
    </source>
</evidence>
<keyword evidence="5 7" id="KW-1133">Transmembrane helix</keyword>
<evidence type="ECO:0000256" key="1">
    <source>
        <dbReference type="ARBA" id="ARBA00004651"/>
    </source>
</evidence>
<evidence type="ECO:0000256" key="4">
    <source>
        <dbReference type="ARBA" id="ARBA00022692"/>
    </source>
</evidence>
<evidence type="ECO:0000256" key="7">
    <source>
        <dbReference type="SAM" id="Phobius"/>
    </source>
</evidence>
<keyword evidence="3" id="KW-1003">Cell membrane</keyword>
<feature type="transmembrane region" description="Helical" evidence="7">
    <location>
        <begin position="35"/>
        <end position="54"/>
    </location>
</feature>
<name>A0ABP7QS11_9BURK</name>
<evidence type="ECO:0000313" key="9">
    <source>
        <dbReference type="Proteomes" id="UP001501627"/>
    </source>
</evidence>
<organism evidence="8 9">
    <name type="scientific">Comamonas faecalis</name>
    <dbReference type="NCBI Taxonomy" id="1387849"/>
    <lineage>
        <taxon>Bacteria</taxon>
        <taxon>Pseudomonadati</taxon>
        <taxon>Pseudomonadota</taxon>
        <taxon>Betaproteobacteria</taxon>
        <taxon>Burkholderiales</taxon>
        <taxon>Comamonadaceae</taxon>
        <taxon>Comamonas</taxon>
    </lineage>
</organism>
<comment type="subcellular location">
    <subcellularLocation>
        <location evidence="1">Cell membrane</location>
        <topology evidence="1">Multi-pass membrane protein</topology>
    </subcellularLocation>
</comment>
<evidence type="ECO:0000256" key="6">
    <source>
        <dbReference type="ARBA" id="ARBA00023136"/>
    </source>
</evidence>
<dbReference type="Pfam" id="PF04226">
    <property type="entry name" value="Transgly_assoc"/>
    <property type="match status" value="1"/>
</dbReference>
<evidence type="ECO:0000256" key="3">
    <source>
        <dbReference type="ARBA" id="ARBA00022475"/>
    </source>
</evidence>
<proteinExistence type="inferred from homology"/>
<protein>
    <recommendedName>
        <fullName evidence="10">GlsB/YeaQ/YmgE family stress response membrane protein</fullName>
    </recommendedName>
</protein>
<evidence type="ECO:0000256" key="2">
    <source>
        <dbReference type="ARBA" id="ARBA00011006"/>
    </source>
</evidence>
<keyword evidence="6 7" id="KW-0472">Membrane</keyword>
<keyword evidence="9" id="KW-1185">Reference proteome</keyword>
<keyword evidence="4 7" id="KW-0812">Transmembrane</keyword>
<accession>A0ABP7QS11</accession>
<evidence type="ECO:0008006" key="10">
    <source>
        <dbReference type="Google" id="ProtNLM"/>
    </source>
</evidence>
<sequence>MLVLFGPLVIGMMAGLLTCALKAQHDALSRAMACLLGICGAFAATFFGQLFGWYQPSDAASWGAAALGAAALLLIFALSWRSRAP</sequence>
<reference evidence="9" key="1">
    <citation type="journal article" date="2019" name="Int. J. Syst. Evol. Microbiol.">
        <title>The Global Catalogue of Microorganisms (GCM) 10K type strain sequencing project: providing services to taxonomists for standard genome sequencing and annotation.</title>
        <authorList>
            <consortium name="The Broad Institute Genomics Platform"/>
            <consortium name="The Broad Institute Genome Sequencing Center for Infectious Disease"/>
            <person name="Wu L."/>
            <person name="Ma J."/>
        </authorList>
    </citation>
    <scope>NUCLEOTIDE SEQUENCE [LARGE SCALE GENOMIC DNA]</scope>
    <source>
        <strain evidence="9">JCM 17561</strain>
    </source>
</reference>
<comment type="similarity">
    <text evidence="2">Belongs to the UPF0410 family.</text>
</comment>
<dbReference type="Proteomes" id="UP001501627">
    <property type="component" value="Unassembled WGS sequence"/>
</dbReference>
<dbReference type="InterPro" id="IPR007341">
    <property type="entry name" value="Transgly_assoc"/>
</dbReference>
<feature type="transmembrane region" description="Helical" evidence="7">
    <location>
        <begin position="60"/>
        <end position="80"/>
    </location>
</feature>
<evidence type="ECO:0000313" key="8">
    <source>
        <dbReference type="EMBL" id="GAA3987113.1"/>
    </source>
</evidence>
<dbReference type="EMBL" id="BAABBP010000004">
    <property type="protein sequence ID" value="GAA3987113.1"/>
    <property type="molecule type" value="Genomic_DNA"/>
</dbReference>
<comment type="caution">
    <text evidence="8">The sequence shown here is derived from an EMBL/GenBank/DDBJ whole genome shotgun (WGS) entry which is preliminary data.</text>
</comment>
<gene>
    <name evidence="8" type="ORF">GCM10022279_07650</name>
</gene>
<feature type="transmembrane region" description="Helical" evidence="7">
    <location>
        <begin position="6"/>
        <end position="23"/>
    </location>
</feature>